<dbReference type="EMBL" id="HACG01050118">
    <property type="protein sequence ID" value="CEK96983.1"/>
    <property type="molecule type" value="Transcribed_RNA"/>
</dbReference>
<name>A0A0B7BVI3_9EUPU</name>
<sequence>MFFTDAAFMTAHLKDSISSRFFRPLRHYIQGFLMFYCHHHLGHLLPDLPGTIPSIISQSKPL</sequence>
<accession>A0A0B7BVI3</accession>
<proteinExistence type="predicted"/>
<reference evidence="1" key="1">
    <citation type="submission" date="2014-12" db="EMBL/GenBank/DDBJ databases">
        <title>Insight into the proteome of Arion vulgaris.</title>
        <authorList>
            <person name="Aradska J."/>
            <person name="Bulat T."/>
            <person name="Smidak R."/>
            <person name="Sarate P."/>
            <person name="Gangsoo J."/>
            <person name="Sialana F."/>
            <person name="Bilban M."/>
            <person name="Lubec G."/>
        </authorList>
    </citation>
    <scope>NUCLEOTIDE SEQUENCE</scope>
    <source>
        <tissue evidence="1">Skin</tissue>
    </source>
</reference>
<organism evidence="1">
    <name type="scientific">Arion vulgaris</name>
    <dbReference type="NCBI Taxonomy" id="1028688"/>
    <lineage>
        <taxon>Eukaryota</taxon>
        <taxon>Metazoa</taxon>
        <taxon>Spiralia</taxon>
        <taxon>Lophotrochozoa</taxon>
        <taxon>Mollusca</taxon>
        <taxon>Gastropoda</taxon>
        <taxon>Heterobranchia</taxon>
        <taxon>Euthyneura</taxon>
        <taxon>Panpulmonata</taxon>
        <taxon>Eupulmonata</taxon>
        <taxon>Stylommatophora</taxon>
        <taxon>Helicina</taxon>
        <taxon>Arionoidea</taxon>
        <taxon>Arionidae</taxon>
        <taxon>Arion</taxon>
    </lineage>
</organism>
<evidence type="ECO:0000313" key="1">
    <source>
        <dbReference type="EMBL" id="CEK96983.1"/>
    </source>
</evidence>
<dbReference type="AlphaFoldDB" id="A0A0B7BVI3"/>
<protein>
    <submittedName>
        <fullName evidence="1">Uncharacterized protein</fullName>
    </submittedName>
</protein>
<gene>
    <name evidence="1" type="primary">ORF214255</name>
</gene>